<name>A0A8T4HAQ9_9SPHI</name>
<protein>
    <submittedName>
        <fullName evidence="2">LPS-assembly protein LptD</fullName>
    </submittedName>
</protein>
<comment type="caution">
    <text evidence="2">The sequence shown here is derived from an EMBL/GenBank/DDBJ whole genome shotgun (WGS) entry which is preliminary data.</text>
</comment>
<dbReference type="Pfam" id="PF19838">
    <property type="entry name" value="LptD_2"/>
    <property type="match status" value="1"/>
</dbReference>
<organism evidence="2 3">
    <name type="scientific">Rhinopithecimicrobium faecis</name>
    <dbReference type="NCBI Taxonomy" id="2820698"/>
    <lineage>
        <taxon>Bacteria</taxon>
        <taxon>Pseudomonadati</taxon>
        <taxon>Bacteroidota</taxon>
        <taxon>Sphingobacteriia</taxon>
        <taxon>Sphingobacteriales</taxon>
        <taxon>Sphingobacteriaceae</taxon>
        <taxon>Rhinopithecimicrobium</taxon>
    </lineage>
</organism>
<accession>A0A8T4HAQ9</accession>
<dbReference type="PANTHER" id="PTHR30189:SF1">
    <property type="entry name" value="LPS-ASSEMBLY PROTEIN LPTD"/>
    <property type="match status" value="1"/>
</dbReference>
<proteinExistence type="predicted"/>
<dbReference type="EMBL" id="JAGKSB010000006">
    <property type="protein sequence ID" value="MBP3943226.1"/>
    <property type="molecule type" value="Genomic_DNA"/>
</dbReference>
<reference evidence="2" key="1">
    <citation type="submission" date="2021-03" db="EMBL/GenBank/DDBJ databases">
        <authorList>
            <person name="Lu T."/>
            <person name="Wang Q."/>
            <person name="Han X."/>
        </authorList>
    </citation>
    <scope>NUCLEOTIDE SEQUENCE</scope>
    <source>
        <strain evidence="2">WQ 2009</strain>
    </source>
</reference>
<evidence type="ECO:0000313" key="2">
    <source>
        <dbReference type="EMBL" id="MBP3943226.1"/>
    </source>
</evidence>
<dbReference type="GO" id="GO:0009279">
    <property type="term" value="C:cell outer membrane"/>
    <property type="evidence" value="ECO:0007669"/>
    <property type="project" value="TreeGrafter"/>
</dbReference>
<dbReference type="InterPro" id="IPR050218">
    <property type="entry name" value="LptD"/>
</dbReference>
<evidence type="ECO:0000313" key="3">
    <source>
        <dbReference type="Proteomes" id="UP000679691"/>
    </source>
</evidence>
<gene>
    <name evidence="2" type="ORF">J5U18_06575</name>
</gene>
<dbReference type="InterPro" id="IPR045659">
    <property type="entry name" value="LptD_2"/>
</dbReference>
<sequence>MLIGKDSLLIGKDTLTVKKDTTKNGAGLTSQVNIIAADSLSSDFENNIVHLYKGAKVKYQEFEISADYIRLDQTNNQVFASGITDHKGKYVGRPVVLFPNDTPKSVDSLTYDFKNEEGNTYGVMTEVDGGFIQAKIVRKNMYDEMSLYHGLYSTCNLPEPHTHFGFFISKGLVTKNQIIAGPSYLVLESIPLKFAAIPFGFFPKPNKRNSGFLFPSFGEDYTRGFSMRDIGWYFAFNDYWDSEVRASIYSKGSWEANMNTRYQVNYKYNGGFNLRFASTKTGVEGTSNYGTNRDFNVTWNHTQRQEANPGTSFSASVNFGTGSYFRNTGANSTYDYNRLTNNNMSSSISYGKVFADGKVNFTSAFSHNQDISLGTVNVQLPTISLNVATFNPFDSKERVGEQKWYQRITVGYSLQGKNSISTTESEIFKRESLKKFSNGIQHNIPISLSVNALKHFQFNTSVNYTERWYFQSIRKYLENIPSGYREVTDTVQGFNRAYDYSVSSGLSTKIYGMYPKIGKVEAIRHVVTPSINLNYRPDFASDQFGFYRSYQNSNGEVTDYSIFQNGIYGSPSGGRSMGIGFSIDNNIEAKVRSKSDTTGTGFKKIPILQGLTFSGNYNFVADSMKLSNINFSGRTALFNQKINLNFNGTLDPYQMDRNGQRINKYAIQNGKLATVSNFGFSFDYSFNPKAGKSRNESIDSLRNRAGAGLTPEQSATLARISADPNAFVDFNIPWNLAGSFAFQYNKVGLTTRYTSTLNIHGDFSLTPKWKVQFNSGYDFMQKEISLTRFSIYRDLHCWDMSIGWVPFGQFQSYNVTIRAKASLLQDLKLSKRNSHYSNSGF</sequence>
<evidence type="ECO:0000259" key="1">
    <source>
        <dbReference type="Pfam" id="PF19838"/>
    </source>
</evidence>
<keyword evidence="3" id="KW-1185">Reference proteome</keyword>
<dbReference type="Proteomes" id="UP000679691">
    <property type="component" value="Unassembled WGS sequence"/>
</dbReference>
<feature type="domain" description="LPS-assembly protein LptD central" evidence="1">
    <location>
        <begin position="178"/>
        <end position="653"/>
    </location>
</feature>
<dbReference type="PANTHER" id="PTHR30189">
    <property type="entry name" value="LPS-ASSEMBLY PROTEIN"/>
    <property type="match status" value="1"/>
</dbReference>
<dbReference type="GO" id="GO:1990351">
    <property type="term" value="C:transporter complex"/>
    <property type="evidence" value="ECO:0007669"/>
    <property type="project" value="TreeGrafter"/>
</dbReference>
<dbReference type="AlphaFoldDB" id="A0A8T4HAQ9"/>